<dbReference type="AlphaFoldDB" id="A0A644YP61"/>
<evidence type="ECO:0000313" key="1">
    <source>
        <dbReference type="EMBL" id="MPM30385.1"/>
    </source>
</evidence>
<proteinExistence type="predicted"/>
<gene>
    <name evidence="1" type="ORF">SDC9_76933</name>
</gene>
<comment type="caution">
    <text evidence="1">The sequence shown here is derived from an EMBL/GenBank/DDBJ whole genome shotgun (WGS) entry which is preliminary data.</text>
</comment>
<sequence>MQDHAGFIGLCDKIGSAVSQGFNLVLVPVALGCDDHGDGGEFLIGLYFFQKCISIHNGHADVEEDQGNAECLPIENIQRLLTVGGFQRLVILREDFAERQAIDNAVFHN</sequence>
<protein>
    <submittedName>
        <fullName evidence="1">Uncharacterized protein</fullName>
    </submittedName>
</protein>
<dbReference type="EMBL" id="VSSQ01005773">
    <property type="protein sequence ID" value="MPM30385.1"/>
    <property type="molecule type" value="Genomic_DNA"/>
</dbReference>
<reference evidence="1" key="1">
    <citation type="submission" date="2019-08" db="EMBL/GenBank/DDBJ databases">
        <authorList>
            <person name="Kucharzyk K."/>
            <person name="Murdoch R.W."/>
            <person name="Higgins S."/>
            <person name="Loffler F."/>
        </authorList>
    </citation>
    <scope>NUCLEOTIDE SEQUENCE</scope>
</reference>
<name>A0A644YP61_9ZZZZ</name>
<accession>A0A644YP61</accession>
<organism evidence="1">
    <name type="scientific">bioreactor metagenome</name>
    <dbReference type="NCBI Taxonomy" id="1076179"/>
    <lineage>
        <taxon>unclassified sequences</taxon>
        <taxon>metagenomes</taxon>
        <taxon>ecological metagenomes</taxon>
    </lineage>
</organism>